<proteinExistence type="predicted"/>
<dbReference type="PANTHER" id="PTHR34199">
    <property type="entry name" value="NUMOD3 MOTIF FAMILY PROTEIN, EXPRESSED"/>
    <property type="match status" value="1"/>
</dbReference>
<feature type="region of interest" description="Disordered" evidence="1">
    <location>
        <begin position="139"/>
        <end position="160"/>
    </location>
</feature>
<evidence type="ECO:0000313" key="3">
    <source>
        <dbReference type="EMBL" id="CAD1834171.1"/>
    </source>
</evidence>
<protein>
    <recommendedName>
        <fullName evidence="2">Nuclease associated modular domain-containing protein</fullName>
    </recommendedName>
</protein>
<evidence type="ECO:0000256" key="1">
    <source>
        <dbReference type="SAM" id="MobiDB-lite"/>
    </source>
</evidence>
<dbReference type="Pfam" id="PF07460">
    <property type="entry name" value="NUMOD3"/>
    <property type="match status" value="1"/>
</dbReference>
<dbReference type="AlphaFoldDB" id="A0A6V7PTR4"/>
<reference evidence="3" key="1">
    <citation type="submission" date="2020-07" db="EMBL/GenBank/DDBJ databases">
        <authorList>
            <person name="Lin J."/>
        </authorList>
    </citation>
    <scope>NUCLEOTIDE SEQUENCE</scope>
</reference>
<sequence>MRSPSIYHAANASFGPTLTYAEHCVRCERGMVLKKFRILYPTNAFRASTLTCSSLREYIGGQLERRADDKLLYTSNSLLSAKSEPVMQAQEDQQDLSLDVENGSRSCYVADSGYDSGHSAKASIGMSKKEIERRRKIGRANKGKVPWNKGRKHSEETRERIKRRTREALSNPKVTSCKDKFRLKKYWEERLKHRRLQETCYLMWQRSIAEAAKEGGHGQRQLDWDSFHKIKAGSVSQQLQWKADKGSAKQIAKLRAEIVARVRAEKAARLADQMDDKEDNTNAKVVEALPQKKSEGERKNVALRKSLKLKERLSKFHHRKKQLEKLISSKKKMAISPKRVIEERDVEIIKSEKPQARVSLADQIQAAKIVKAKLASVSIPALASSDIPLEENSSGF</sequence>
<feature type="domain" description="Nuclease associated modular" evidence="2">
    <location>
        <begin position="133"/>
        <end position="161"/>
    </location>
</feature>
<name>A0A6V7PTR4_ANACO</name>
<evidence type="ECO:0000259" key="2">
    <source>
        <dbReference type="Pfam" id="PF07460"/>
    </source>
</evidence>
<dbReference type="InterPro" id="IPR003611">
    <property type="entry name" value="NUMOD3"/>
</dbReference>
<dbReference type="GO" id="GO:0003677">
    <property type="term" value="F:DNA binding"/>
    <property type="evidence" value="ECO:0007669"/>
    <property type="project" value="InterPro"/>
</dbReference>
<dbReference type="EMBL" id="LR862152">
    <property type="protein sequence ID" value="CAD1834171.1"/>
    <property type="molecule type" value="Genomic_DNA"/>
</dbReference>
<organism evidence="3">
    <name type="scientific">Ananas comosus var. bracteatus</name>
    <name type="common">red pineapple</name>
    <dbReference type="NCBI Taxonomy" id="296719"/>
    <lineage>
        <taxon>Eukaryota</taxon>
        <taxon>Viridiplantae</taxon>
        <taxon>Streptophyta</taxon>
        <taxon>Embryophyta</taxon>
        <taxon>Tracheophyta</taxon>
        <taxon>Spermatophyta</taxon>
        <taxon>Magnoliopsida</taxon>
        <taxon>Liliopsida</taxon>
        <taxon>Poales</taxon>
        <taxon>Bromeliaceae</taxon>
        <taxon>Bromelioideae</taxon>
        <taxon>Ananas</taxon>
    </lineage>
</organism>
<accession>A0A6V7PTR4</accession>
<dbReference type="PANTHER" id="PTHR34199:SF1">
    <property type="entry name" value="HISTONE-LYSINE N-METHYLTRANSFERASE, H3 LYSINE-79 SPECIFIC-LIKE PROTEIN"/>
    <property type="match status" value="1"/>
</dbReference>
<gene>
    <name evidence="3" type="ORF">CB5_LOCUS17382</name>
</gene>